<sequence length="388" mass="43475">MALPHGRSLRDLLFGRSADVLVRLLTVPVRPQSPPSSPPALSRNGRRPTQTTSSASRDSLRETRGDGQSHKRAEAQRGSDALAFSNLPPELHRLVFDHIEFIEDAVCLGLASRYFWTFAREYLDAYYMSFLGRWAGESIVCVGEDVKPGDYPPGLFSAEELDALQKTRADLWMPDDDHLEYVKCNESFTLFHFASPSVSVLEEVGDVSAEAWRMYCHCRDRAKHGDPALEAKLGGPALEATRSEIIATASTYTPQDQPWILRNLTTKEFVRSEAIAIKAEYVRGPNIAVLGFGEVVLSRICWSTSPSIGMTDTTNISRGVWAGHCFDITTLARHEDDTGGAEWSDVSDEVAREIANIWESEYGVDLREGLPYWYQRRPNRNYFDLVPP</sequence>
<evidence type="ECO:0000313" key="2">
    <source>
        <dbReference type="EMBL" id="KAK4153722.1"/>
    </source>
</evidence>
<reference evidence="2" key="2">
    <citation type="submission" date="2023-05" db="EMBL/GenBank/DDBJ databases">
        <authorList>
            <consortium name="Lawrence Berkeley National Laboratory"/>
            <person name="Steindorff A."/>
            <person name="Hensen N."/>
            <person name="Bonometti L."/>
            <person name="Westerberg I."/>
            <person name="Brannstrom I.O."/>
            <person name="Guillou S."/>
            <person name="Cros-Aarteil S."/>
            <person name="Calhoun S."/>
            <person name="Haridas S."/>
            <person name="Kuo A."/>
            <person name="Mondo S."/>
            <person name="Pangilinan J."/>
            <person name="Riley R."/>
            <person name="Labutti K."/>
            <person name="Andreopoulos B."/>
            <person name="Lipzen A."/>
            <person name="Chen C."/>
            <person name="Yanf M."/>
            <person name="Daum C."/>
            <person name="Ng V."/>
            <person name="Clum A."/>
            <person name="Ohm R."/>
            <person name="Martin F."/>
            <person name="Silar P."/>
            <person name="Natvig D."/>
            <person name="Lalanne C."/>
            <person name="Gautier V."/>
            <person name="Ament-Velasquez S.L."/>
            <person name="Kruys A."/>
            <person name="Hutchinson M.I."/>
            <person name="Powell A.J."/>
            <person name="Barry K."/>
            <person name="Miller A.N."/>
            <person name="Grigoriev I.V."/>
            <person name="Debuchy R."/>
            <person name="Gladieux P."/>
            <person name="Thoren M.H."/>
            <person name="Johannesson H."/>
        </authorList>
    </citation>
    <scope>NUCLEOTIDE SEQUENCE</scope>
    <source>
        <strain evidence="2">CBS 538.74</strain>
    </source>
</reference>
<name>A0AAN6VLD9_9PEZI</name>
<accession>A0AAN6VLD9</accession>
<feature type="compositionally biased region" description="Basic and acidic residues" evidence="1">
    <location>
        <begin position="58"/>
        <end position="77"/>
    </location>
</feature>
<dbReference type="EMBL" id="MU856932">
    <property type="protein sequence ID" value="KAK4153722.1"/>
    <property type="molecule type" value="Genomic_DNA"/>
</dbReference>
<proteinExistence type="predicted"/>
<evidence type="ECO:0000313" key="3">
    <source>
        <dbReference type="Proteomes" id="UP001302745"/>
    </source>
</evidence>
<evidence type="ECO:0008006" key="4">
    <source>
        <dbReference type="Google" id="ProtNLM"/>
    </source>
</evidence>
<feature type="compositionally biased region" description="Polar residues" evidence="1">
    <location>
        <begin position="47"/>
        <end position="57"/>
    </location>
</feature>
<gene>
    <name evidence="2" type="ORF">C8A00DRAFT_43418</name>
</gene>
<organism evidence="2 3">
    <name type="scientific">Chaetomidium leptoderma</name>
    <dbReference type="NCBI Taxonomy" id="669021"/>
    <lineage>
        <taxon>Eukaryota</taxon>
        <taxon>Fungi</taxon>
        <taxon>Dikarya</taxon>
        <taxon>Ascomycota</taxon>
        <taxon>Pezizomycotina</taxon>
        <taxon>Sordariomycetes</taxon>
        <taxon>Sordariomycetidae</taxon>
        <taxon>Sordariales</taxon>
        <taxon>Chaetomiaceae</taxon>
        <taxon>Chaetomidium</taxon>
    </lineage>
</organism>
<keyword evidence="3" id="KW-1185">Reference proteome</keyword>
<dbReference type="AlphaFoldDB" id="A0AAN6VLD9"/>
<feature type="region of interest" description="Disordered" evidence="1">
    <location>
        <begin position="29"/>
        <end position="79"/>
    </location>
</feature>
<evidence type="ECO:0000256" key="1">
    <source>
        <dbReference type="SAM" id="MobiDB-lite"/>
    </source>
</evidence>
<reference evidence="2" key="1">
    <citation type="journal article" date="2023" name="Mol. Phylogenet. Evol.">
        <title>Genome-scale phylogeny and comparative genomics of the fungal order Sordariales.</title>
        <authorList>
            <person name="Hensen N."/>
            <person name="Bonometti L."/>
            <person name="Westerberg I."/>
            <person name="Brannstrom I.O."/>
            <person name="Guillou S."/>
            <person name="Cros-Aarteil S."/>
            <person name="Calhoun S."/>
            <person name="Haridas S."/>
            <person name="Kuo A."/>
            <person name="Mondo S."/>
            <person name="Pangilinan J."/>
            <person name="Riley R."/>
            <person name="LaButti K."/>
            <person name="Andreopoulos B."/>
            <person name="Lipzen A."/>
            <person name="Chen C."/>
            <person name="Yan M."/>
            <person name="Daum C."/>
            <person name="Ng V."/>
            <person name="Clum A."/>
            <person name="Steindorff A."/>
            <person name="Ohm R.A."/>
            <person name="Martin F."/>
            <person name="Silar P."/>
            <person name="Natvig D.O."/>
            <person name="Lalanne C."/>
            <person name="Gautier V."/>
            <person name="Ament-Velasquez S.L."/>
            <person name="Kruys A."/>
            <person name="Hutchinson M.I."/>
            <person name="Powell A.J."/>
            <person name="Barry K."/>
            <person name="Miller A.N."/>
            <person name="Grigoriev I.V."/>
            <person name="Debuchy R."/>
            <person name="Gladieux P."/>
            <person name="Hiltunen Thoren M."/>
            <person name="Johannesson H."/>
        </authorList>
    </citation>
    <scope>NUCLEOTIDE SEQUENCE</scope>
    <source>
        <strain evidence="2">CBS 538.74</strain>
    </source>
</reference>
<dbReference type="Proteomes" id="UP001302745">
    <property type="component" value="Unassembled WGS sequence"/>
</dbReference>
<protein>
    <recommendedName>
        <fullName evidence="4">F-box domain-containing protein</fullName>
    </recommendedName>
</protein>
<comment type="caution">
    <text evidence="2">The sequence shown here is derived from an EMBL/GenBank/DDBJ whole genome shotgun (WGS) entry which is preliminary data.</text>
</comment>